<dbReference type="Gene3D" id="3.40.50.20">
    <property type="match status" value="1"/>
</dbReference>
<accession>A0A841AUW6</accession>
<dbReference type="RefSeq" id="WP_184891237.1">
    <property type="nucleotide sequence ID" value="NZ_JACHMX010000001.1"/>
</dbReference>
<dbReference type="Proteomes" id="UP000580861">
    <property type="component" value="Unassembled WGS sequence"/>
</dbReference>
<comment type="catalytic activity">
    <reaction evidence="7">
        <text>hydrogencarbonate + NH4(+) + 2 ATP = carbamoyl phosphate + 2 ADP + phosphate + 2 H(+)</text>
        <dbReference type="Rhea" id="RHEA:18029"/>
        <dbReference type="ChEBI" id="CHEBI:15378"/>
        <dbReference type="ChEBI" id="CHEBI:17544"/>
        <dbReference type="ChEBI" id="CHEBI:28938"/>
        <dbReference type="ChEBI" id="CHEBI:30616"/>
        <dbReference type="ChEBI" id="CHEBI:43474"/>
        <dbReference type="ChEBI" id="CHEBI:58228"/>
        <dbReference type="ChEBI" id="CHEBI:456216"/>
        <dbReference type="EC" id="6.3.4.16"/>
    </reaction>
</comment>
<reference evidence="9 10" key="1">
    <citation type="submission" date="2020-08" db="EMBL/GenBank/DDBJ databases">
        <title>Sequencing the genomes of 1000 actinobacteria strains.</title>
        <authorList>
            <person name="Klenk H.-P."/>
        </authorList>
    </citation>
    <scope>NUCLEOTIDE SEQUENCE [LARGE SCALE GENOMIC DNA]</scope>
    <source>
        <strain evidence="9 10">DSM 45272</strain>
    </source>
</reference>
<dbReference type="PANTHER" id="PTHR11405:SF53">
    <property type="entry name" value="CARBAMOYL-PHOSPHATE SYNTHASE [AMMONIA], MITOCHONDRIAL"/>
    <property type="match status" value="1"/>
</dbReference>
<dbReference type="Gene3D" id="3.30.470.20">
    <property type="entry name" value="ATP-grasp fold, B domain"/>
    <property type="match status" value="1"/>
</dbReference>
<evidence type="ECO:0000256" key="5">
    <source>
        <dbReference type="ARBA" id="ARBA00022840"/>
    </source>
</evidence>
<dbReference type="GO" id="GO:0004087">
    <property type="term" value="F:carbamoyl-phosphate synthase (ammonia) activity"/>
    <property type="evidence" value="ECO:0007669"/>
    <property type="project" value="UniProtKB-EC"/>
</dbReference>
<dbReference type="GO" id="GO:0005524">
    <property type="term" value="F:ATP binding"/>
    <property type="evidence" value="ECO:0007669"/>
    <property type="project" value="UniProtKB-KW"/>
</dbReference>
<dbReference type="InterPro" id="IPR058047">
    <property type="entry name" value="CPSase_preATP-grasp"/>
</dbReference>
<keyword evidence="1" id="KW-0028">Amino-acid biosynthesis</keyword>
<dbReference type="GO" id="GO:0006541">
    <property type="term" value="P:glutamine metabolic process"/>
    <property type="evidence" value="ECO:0007669"/>
    <property type="project" value="TreeGrafter"/>
</dbReference>
<dbReference type="InterPro" id="IPR016185">
    <property type="entry name" value="PreATP-grasp_dom_sf"/>
</dbReference>
<feature type="domain" description="MGS-like" evidence="8">
    <location>
        <begin position="406"/>
        <end position="534"/>
    </location>
</feature>
<keyword evidence="1" id="KW-0055">Arginine biosynthesis</keyword>
<dbReference type="PANTHER" id="PTHR11405">
    <property type="entry name" value="CARBAMOYLTRANSFERASE FAMILY MEMBER"/>
    <property type="match status" value="1"/>
</dbReference>
<evidence type="ECO:0000256" key="2">
    <source>
        <dbReference type="ARBA" id="ARBA00022598"/>
    </source>
</evidence>
<name>A0A841AUW6_9PSEU</name>
<keyword evidence="4" id="KW-0547">Nucleotide-binding</keyword>
<keyword evidence="2" id="KW-0436">Ligase</keyword>
<dbReference type="GO" id="GO:0005737">
    <property type="term" value="C:cytoplasm"/>
    <property type="evidence" value="ECO:0007669"/>
    <property type="project" value="TreeGrafter"/>
</dbReference>
<evidence type="ECO:0000256" key="1">
    <source>
        <dbReference type="ARBA" id="ARBA00022571"/>
    </source>
</evidence>
<dbReference type="EMBL" id="JACHMX010000001">
    <property type="protein sequence ID" value="MBB5849918.1"/>
    <property type="molecule type" value="Genomic_DNA"/>
</dbReference>
<evidence type="ECO:0000256" key="7">
    <source>
        <dbReference type="ARBA" id="ARBA00047359"/>
    </source>
</evidence>
<dbReference type="SUPFAM" id="SSF56059">
    <property type="entry name" value="Glutathione synthetase ATP-binding domain-like"/>
    <property type="match status" value="2"/>
</dbReference>
<evidence type="ECO:0000313" key="9">
    <source>
        <dbReference type="EMBL" id="MBB5849918.1"/>
    </source>
</evidence>
<dbReference type="SMART" id="SM00851">
    <property type="entry name" value="MGS"/>
    <property type="match status" value="1"/>
</dbReference>
<dbReference type="InterPro" id="IPR036914">
    <property type="entry name" value="MGS-like_dom_sf"/>
</dbReference>
<dbReference type="GO" id="GO:0046872">
    <property type="term" value="F:metal ion binding"/>
    <property type="evidence" value="ECO:0007669"/>
    <property type="project" value="UniProtKB-KW"/>
</dbReference>
<keyword evidence="6" id="KW-0665">Pyrimidine biosynthesis</keyword>
<sequence length="537" mass="55997">MPRRPEPRSVLVIGSGPIVLGQATPACQALKAAGLRITVVDGNLATTTTDPGFADATYLEPVDPSTVEKIIARERPDALLPTLGGQAALDTAVALSESGALARYGVELIGTSIDAILAGENHEEFARIVKRVGAEVLPVASVAGWRKCELELLRDHDDKMAVACSTGEFEPRMRDVAVMVAQAVGVGPGGCTLRFAVDPRDGRPVVTGFDPRVARSGVLAVELAVGRTLDDLGSEPVLDQPAVPEAPAPVERFPGGEIEVVALYDGHELYVGGVVERFESAWVLPPVTLGRADLARIRESTRVPAESIGLLNVRYALTSGELSILDAKPGAGGTVPFVSKATGVPLIEAAARVNLGARIADLRTEGLLPSFGDGGSVRIAAKQGAVMGIGSTFGSAYAKTQAASSNPLPTKGQVFVSFAGRDNRAMVFPVKALADMGFEILASEGTGSVLRRLGVPVTIPRRSSLVDLVLAGEVVLVVDAQAGHEIRVAAAARGIPFFTTVRGLAAAVQGIEAVSRGRMDVVSLQEHIARLRDVPRP</sequence>
<keyword evidence="10" id="KW-1185">Reference proteome</keyword>
<dbReference type="SUPFAM" id="SSF52440">
    <property type="entry name" value="PreATP-grasp domain"/>
    <property type="match status" value="1"/>
</dbReference>
<proteinExistence type="predicted"/>
<dbReference type="FunFam" id="3.40.50.20:FF:000001">
    <property type="entry name" value="Carbamoyl-phosphate synthase large chain"/>
    <property type="match status" value="1"/>
</dbReference>
<organism evidence="9 10">
    <name type="scientific">Amycolatopsis umgeniensis</name>
    <dbReference type="NCBI Taxonomy" id="336628"/>
    <lineage>
        <taxon>Bacteria</taxon>
        <taxon>Bacillati</taxon>
        <taxon>Actinomycetota</taxon>
        <taxon>Actinomycetes</taxon>
        <taxon>Pseudonocardiales</taxon>
        <taxon>Pseudonocardiaceae</taxon>
        <taxon>Amycolatopsis</taxon>
    </lineage>
</organism>
<dbReference type="SUPFAM" id="SSF52335">
    <property type="entry name" value="Methylglyoxal synthase-like"/>
    <property type="match status" value="1"/>
</dbReference>
<dbReference type="InterPro" id="IPR011607">
    <property type="entry name" value="MGS-like_dom"/>
</dbReference>
<keyword evidence="3" id="KW-0479">Metal-binding</keyword>
<dbReference type="PROSITE" id="PS51855">
    <property type="entry name" value="MGS"/>
    <property type="match status" value="1"/>
</dbReference>
<evidence type="ECO:0000256" key="6">
    <source>
        <dbReference type="ARBA" id="ARBA00022975"/>
    </source>
</evidence>
<gene>
    <name evidence="9" type="ORF">HDA45_000005</name>
</gene>
<comment type="caution">
    <text evidence="9">The sequence shown here is derived from an EMBL/GenBank/DDBJ whole genome shotgun (WGS) entry which is preliminary data.</text>
</comment>
<dbReference type="AlphaFoldDB" id="A0A841AUW6"/>
<dbReference type="GO" id="GO:0004088">
    <property type="term" value="F:carbamoyl-phosphate synthase (glutamine-hydrolyzing) activity"/>
    <property type="evidence" value="ECO:0007669"/>
    <property type="project" value="TreeGrafter"/>
</dbReference>
<evidence type="ECO:0000313" key="10">
    <source>
        <dbReference type="Proteomes" id="UP000580861"/>
    </source>
</evidence>
<dbReference type="GO" id="GO:0006221">
    <property type="term" value="P:pyrimidine nucleotide biosynthetic process"/>
    <property type="evidence" value="ECO:0007669"/>
    <property type="project" value="UniProtKB-KW"/>
</dbReference>
<evidence type="ECO:0000256" key="4">
    <source>
        <dbReference type="ARBA" id="ARBA00022741"/>
    </source>
</evidence>
<dbReference type="Pfam" id="PF02142">
    <property type="entry name" value="MGS"/>
    <property type="match status" value="1"/>
</dbReference>
<dbReference type="Pfam" id="PF25596">
    <property type="entry name" value="CPSase_L_D1"/>
    <property type="match status" value="1"/>
</dbReference>
<evidence type="ECO:0000259" key="8">
    <source>
        <dbReference type="PROSITE" id="PS51855"/>
    </source>
</evidence>
<protein>
    <submittedName>
        <fullName evidence="9">Carbamoylphosphate synthase large subunit</fullName>
    </submittedName>
</protein>
<evidence type="ECO:0000256" key="3">
    <source>
        <dbReference type="ARBA" id="ARBA00022723"/>
    </source>
</evidence>
<dbReference type="Gene3D" id="3.40.50.1380">
    <property type="entry name" value="Methylglyoxal synthase-like domain"/>
    <property type="match status" value="1"/>
</dbReference>
<keyword evidence="5" id="KW-0067">ATP-binding</keyword>